<feature type="compositionally biased region" description="Polar residues" evidence="1">
    <location>
        <begin position="214"/>
        <end position="229"/>
    </location>
</feature>
<keyword evidence="3" id="KW-1185">Reference proteome</keyword>
<evidence type="ECO:0000313" key="3">
    <source>
        <dbReference type="Proteomes" id="UP000613580"/>
    </source>
</evidence>
<feature type="region of interest" description="Disordered" evidence="1">
    <location>
        <begin position="206"/>
        <end position="234"/>
    </location>
</feature>
<name>A0A8H6THP6_MYCCL</name>
<dbReference type="OrthoDB" id="3025610at2759"/>
<sequence length="265" mass="28919">MDTRPIAPIPRKPCASCGTRLAPVRYARCEPCRRNDKATAVLATSTQHNVPTGPKNTAPKRKLQDMEEDSALAMARLRRQFKFMSFPALPIPIPTKSKRTKFVDADALYNAVAAGQRLRNVADLDFSGTFAIIAKPDVDNGRRAKIVARELKRATLSQYNIDEGMAKQSPGATRRYTVVLKCTCHTGRQMVRVKSNDLFAYFASKSGKPRPSAPSASQETLSALSQSASGPACTGETIISAEDDLSHPRGVLAQRIKVSVKHPKV</sequence>
<organism evidence="2 3">
    <name type="scientific">Mycena chlorophos</name>
    <name type="common">Agaric fungus</name>
    <name type="synonym">Agaricus chlorophos</name>
    <dbReference type="NCBI Taxonomy" id="658473"/>
    <lineage>
        <taxon>Eukaryota</taxon>
        <taxon>Fungi</taxon>
        <taxon>Dikarya</taxon>
        <taxon>Basidiomycota</taxon>
        <taxon>Agaricomycotina</taxon>
        <taxon>Agaricomycetes</taxon>
        <taxon>Agaricomycetidae</taxon>
        <taxon>Agaricales</taxon>
        <taxon>Marasmiineae</taxon>
        <taxon>Mycenaceae</taxon>
        <taxon>Mycena</taxon>
    </lineage>
</organism>
<evidence type="ECO:0000313" key="2">
    <source>
        <dbReference type="EMBL" id="KAF7319115.1"/>
    </source>
</evidence>
<dbReference type="EMBL" id="JACAZE010000003">
    <property type="protein sequence ID" value="KAF7319115.1"/>
    <property type="molecule type" value="Genomic_DNA"/>
</dbReference>
<protein>
    <submittedName>
        <fullName evidence="2">Uncharacterized protein</fullName>
    </submittedName>
</protein>
<comment type="caution">
    <text evidence="2">The sequence shown here is derived from an EMBL/GenBank/DDBJ whole genome shotgun (WGS) entry which is preliminary data.</text>
</comment>
<evidence type="ECO:0000256" key="1">
    <source>
        <dbReference type="SAM" id="MobiDB-lite"/>
    </source>
</evidence>
<gene>
    <name evidence="2" type="ORF">HMN09_00247800</name>
</gene>
<reference evidence="2" key="1">
    <citation type="submission" date="2020-05" db="EMBL/GenBank/DDBJ databases">
        <title>Mycena genomes resolve the evolution of fungal bioluminescence.</title>
        <authorList>
            <person name="Tsai I.J."/>
        </authorList>
    </citation>
    <scope>NUCLEOTIDE SEQUENCE</scope>
    <source>
        <strain evidence="2">110903Hualien_Pintung</strain>
    </source>
</reference>
<proteinExistence type="predicted"/>
<dbReference type="AlphaFoldDB" id="A0A8H6THP6"/>
<accession>A0A8H6THP6</accession>
<dbReference type="Proteomes" id="UP000613580">
    <property type="component" value="Unassembled WGS sequence"/>
</dbReference>